<evidence type="ECO:0000256" key="3">
    <source>
        <dbReference type="ARBA" id="ARBA00022691"/>
    </source>
</evidence>
<dbReference type="PROSITE" id="PS51683">
    <property type="entry name" value="SAM_OMT_II"/>
    <property type="match status" value="1"/>
</dbReference>
<dbReference type="InterPro" id="IPR029063">
    <property type="entry name" value="SAM-dependent_MTases_sf"/>
</dbReference>
<evidence type="ECO:0000256" key="1">
    <source>
        <dbReference type="ARBA" id="ARBA00022603"/>
    </source>
</evidence>
<dbReference type="EMBL" id="QAPF01000205">
    <property type="protein sequence ID" value="TEA13324.1"/>
    <property type="molecule type" value="Genomic_DNA"/>
</dbReference>
<evidence type="ECO:0000256" key="2">
    <source>
        <dbReference type="ARBA" id="ARBA00022679"/>
    </source>
</evidence>
<feature type="domain" description="O-methyltransferase C-terminal" evidence="5">
    <location>
        <begin position="269"/>
        <end position="418"/>
    </location>
</feature>
<dbReference type="Gene3D" id="1.10.10.10">
    <property type="entry name" value="Winged helix-like DNA-binding domain superfamily/Winged helix DNA-binding domain"/>
    <property type="match status" value="1"/>
</dbReference>
<reference evidence="7 8" key="1">
    <citation type="submission" date="2018-11" db="EMBL/GenBank/DDBJ databases">
        <title>Genome sequence and assembly of Colletotrichum sidae.</title>
        <authorList>
            <person name="Gan P."/>
            <person name="Shirasu K."/>
        </authorList>
    </citation>
    <scope>NUCLEOTIDE SEQUENCE [LARGE SCALE GENOMIC DNA]</scope>
    <source>
        <strain evidence="7 8">CBS 518.97</strain>
    </source>
</reference>
<dbReference type="SUPFAM" id="SSF53335">
    <property type="entry name" value="S-adenosyl-L-methionine-dependent methyltransferases"/>
    <property type="match status" value="1"/>
</dbReference>
<dbReference type="PANTHER" id="PTHR43712:SF16">
    <property type="entry name" value="O-METHYLTRANSFERASE ELCB"/>
    <property type="match status" value="1"/>
</dbReference>
<evidence type="ECO:0000259" key="5">
    <source>
        <dbReference type="Pfam" id="PF00891"/>
    </source>
</evidence>
<keyword evidence="8" id="KW-1185">Reference proteome</keyword>
<dbReference type="InterPro" id="IPR012967">
    <property type="entry name" value="COMT_dimerisation"/>
</dbReference>
<dbReference type="InterPro" id="IPR001077">
    <property type="entry name" value="COMT_C"/>
</dbReference>
<gene>
    <name evidence="7" type="primary">aurJ-2</name>
    <name evidence="7" type="ORF">C8034_v004950</name>
</gene>
<accession>A0A4R8T7G9</accession>
<evidence type="ECO:0000259" key="6">
    <source>
        <dbReference type="Pfam" id="PF08100"/>
    </source>
</evidence>
<proteinExistence type="predicted"/>
<evidence type="ECO:0000313" key="7">
    <source>
        <dbReference type="EMBL" id="TEA13324.1"/>
    </source>
</evidence>
<keyword evidence="3" id="KW-0949">S-adenosyl-L-methionine</keyword>
<dbReference type="Pfam" id="PF00891">
    <property type="entry name" value="Methyltransf_2"/>
    <property type="match status" value="1"/>
</dbReference>
<dbReference type="Proteomes" id="UP000295604">
    <property type="component" value="Unassembled WGS sequence"/>
</dbReference>
<evidence type="ECO:0000313" key="8">
    <source>
        <dbReference type="Proteomes" id="UP000295604"/>
    </source>
</evidence>
<dbReference type="GO" id="GO:0008171">
    <property type="term" value="F:O-methyltransferase activity"/>
    <property type="evidence" value="ECO:0007669"/>
    <property type="project" value="InterPro"/>
</dbReference>
<dbReference type="GO" id="GO:0032259">
    <property type="term" value="P:methylation"/>
    <property type="evidence" value="ECO:0007669"/>
    <property type="project" value="UniProtKB-KW"/>
</dbReference>
<dbReference type="SUPFAM" id="SSF46785">
    <property type="entry name" value="Winged helix' DNA-binding domain"/>
    <property type="match status" value="1"/>
</dbReference>
<dbReference type="Pfam" id="PF08100">
    <property type="entry name" value="Dimerisation"/>
    <property type="match status" value="1"/>
</dbReference>
<sequence length="454" mass="49855">MPSVAQKDELSELVSSIHSAAADLASVCEKRQLPQPSSSSSSSSSSAPAPRVDLTLENAPYFDAKAALVDAAEQLVRLVRGPREQLLALSFEHCATASLQVILKYKLAGHIPLEGATTYEAIARAMGRPEVQPALVARILEHAASYGLFRVRPGGLVAHNATSALLVTDPDLEAWMDLSATVAYPAGASIPRALERYGYSMEADEAPYGVSIGRNVSQFQRFREADGTRLHEMFARAMRGIAAGGAYDFRHAVDGGYPWHELQDRAGHLVVDVGGGPGHVSVALADKYPGLRFEVQDLPETAAVGEESCPEALRARVGFRAHDFMTPQPPHDVADGEGIAYFCRFILHDWSDKYARKILQGLASALRPQDRIIVNEVVVPDPGTETRERERRMHDRDMLMLMNLNGRERTRAAFEDLCRSVTPQLRVHRIYRPDQGELSLIEIVRSDSTLWMAP</sequence>
<dbReference type="Gene3D" id="3.40.50.150">
    <property type="entry name" value="Vaccinia Virus protein VP39"/>
    <property type="match status" value="1"/>
</dbReference>
<feature type="compositionally biased region" description="Low complexity" evidence="4">
    <location>
        <begin position="37"/>
        <end position="46"/>
    </location>
</feature>
<name>A0A4R8T7G9_9PEZI</name>
<dbReference type="AlphaFoldDB" id="A0A4R8T7G9"/>
<dbReference type="InterPro" id="IPR016461">
    <property type="entry name" value="COMT-like"/>
</dbReference>
<organism evidence="7 8">
    <name type="scientific">Colletotrichum sidae</name>
    <dbReference type="NCBI Taxonomy" id="1347389"/>
    <lineage>
        <taxon>Eukaryota</taxon>
        <taxon>Fungi</taxon>
        <taxon>Dikarya</taxon>
        <taxon>Ascomycota</taxon>
        <taxon>Pezizomycotina</taxon>
        <taxon>Sordariomycetes</taxon>
        <taxon>Hypocreomycetidae</taxon>
        <taxon>Glomerellales</taxon>
        <taxon>Glomerellaceae</taxon>
        <taxon>Colletotrichum</taxon>
        <taxon>Colletotrichum orbiculare species complex</taxon>
    </lineage>
</organism>
<keyword evidence="1 7" id="KW-0489">Methyltransferase</keyword>
<protein>
    <submittedName>
        <fullName evidence="7">O-methyltransferase aurJ</fullName>
    </submittedName>
</protein>
<dbReference type="PANTHER" id="PTHR43712">
    <property type="entry name" value="PUTATIVE (AFU_ORTHOLOGUE AFUA_4G14580)-RELATED"/>
    <property type="match status" value="1"/>
</dbReference>
<feature type="region of interest" description="Disordered" evidence="4">
    <location>
        <begin position="30"/>
        <end position="50"/>
    </location>
</feature>
<evidence type="ECO:0000256" key="4">
    <source>
        <dbReference type="SAM" id="MobiDB-lite"/>
    </source>
</evidence>
<feature type="domain" description="O-methyltransferase dimerisation" evidence="6">
    <location>
        <begin position="89"/>
        <end position="169"/>
    </location>
</feature>
<dbReference type="InterPro" id="IPR036388">
    <property type="entry name" value="WH-like_DNA-bd_sf"/>
</dbReference>
<keyword evidence="2 7" id="KW-0808">Transferase</keyword>
<dbReference type="InterPro" id="IPR036390">
    <property type="entry name" value="WH_DNA-bd_sf"/>
</dbReference>
<comment type="caution">
    <text evidence="7">The sequence shown here is derived from an EMBL/GenBank/DDBJ whole genome shotgun (WGS) entry which is preliminary data.</text>
</comment>